<evidence type="ECO:0000313" key="15">
    <source>
        <dbReference type="EMBL" id="SVB40464.1"/>
    </source>
</evidence>
<organism evidence="15">
    <name type="scientific">marine metagenome</name>
    <dbReference type="NCBI Taxonomy" id="408172"/>
    <lineage>
        <taxon>unclassified sequences</taxon>
        <taxon>metagenomes</taxon>
        <taxon>ecological metagenomes</taxon>
    </lineage>
</organism>
<protein>
    <recommendedName>
        <fullName evidence="7">Ribonuclease HII</fullName>
        <ecNumber evidence="6">3.1.26.4</ecNumber>
    </recommendedName>
</protein>
<comment type="cofactor">
    <cofactor evidence="2">
        <name>Mn(2+)</name>
        <dbReference type="ChEBI" id="CHEBI:29035"/>
    </cofactor>
</comment>
<dbReference type="GO" id="GO:0006298">
    <property type="term" value="P:mismatch repair"/>
    <property type="evidence" value="ECO:0007669"/>
    <property type="project" value="TreeGrafter"/>
</dbReference>
<gene>
    <name evidence="15" type="ORF">METZ01_LOCUS193318</name>
</gene>
<feature type="domain" description="RNase H type-2" evidence="14">
    <location>
        <begin position="1"/>
        <end position="119"/>
    </location>
</feature>
<evidence type="ECO:0000256" key="8">
    <source>
        <dbReference type="ARBA" id="ARBA00022490"/>
    </source>
</evidence>
<evidence type="ECO:0000256" key="10">
    <source>
        <dbReference type="ARBA" id="ARBA00022723"/>
    </source>
</evidence>
<dbReference type="InterPro" id="IPR036397">
    <property type="entry name" value="RNaseH_sf"/>
</dbReference>
<keyword evidence="11" id="KW-0255">Endonuclease</keyword>
<evidence type="ECO:0000256" key="3">
    <source>
        <dbReference type="ARBA" id="ARBA00001946"/>
    </source>
</evidence>
<feature type="non-terminal residue" evidence="15">
    <location>
        <position position="119"/>
    </location>
</feature>
<dbReference type="InterPro" id="IPR024567">
    <property type="entry name" value="RNase_HII/HIII_dom"/>
</dbReference>
<keyword evidence="8" id="KW-0963">Cytoplasm</keyword>
<dbReference type="GO" id="GO:0005737">
    <property type="term" value="C:cytoplasm"/>
    <property type="evidence" value="ECO:0007669"/>
    <property type="project" value="UniProtKB-SubCell"/>
</dbReference>
<dbReference type="PANTHER" id="PTHR10954:SF18">
    <property type="entry name" value="RIBONUCLEASE HII"/>
    <property type="match status" value="1"/>
</dbReference>
<evidence type="ECO:0000256" key="4">
    <source>
        <dbReference type="ARBA" id="ARBA00004496"/>
    </source>
</evidence>
<comment type="cofactor">
    <cofactor evidence="3">
        <name>Mg(2+)</name>
        <dbReference type="ChEBI" id="CHEBI:18420"/>
    </cofactor>
</comment>
<evidence type="ECO:0000256" key="2">
    <source>
        <dbReference type="ARBA" id="ARBA00001936"/>
    </source>
</evidence>
<dbReference type="GO" id="GO:0003723">
    <property type="term" value="F:RNA binding"/>
    <property type="evidence" value="ECO:0007669"/>
    <property type="project" value="InterPro"/>
</dbReference>
<dbReference type="Pfam" id="PF01351">
    <property type="entry name" value="RNase_HII"/>
    <property type="match status" value="1"/>
</dbReference>
<sequence length="119" mass="12887">MAGPVVAAAVILDPERPIEGLKDSKKLSPRRREQLSKIIRNQAIAYAFGRAEAAEIDEINILKATLLAMQRAVLALTTTPDRVKIDGNQAPELPFPMQCIVKGDSLVDEIKAASIIAKV</sequence>
<dbReference type="EC" id="3.1.26.4" evidence="6"/>
<evidence type="ECO:0000256" key="12">
    <source>
        <dbReference type="ARBA" id="ARBA00022801"/>
    </source>
</evidence>
<dbReference type="CDD" id="cd07182">
    <property type="entry name" value="RNase_HII_bacteria_HII_like"/>
    <property type="match status" value="1"/>
</dbReference>
<dbReference type="AlphaFoldDB" id="A0A382DR69"/>
<dbReference type="EMBL" id="UINC01040500">
    <property type="protein sequence ID" value="SVB40464.1"/>
    <property type="molecule type" value="Genomic_DNA"/>
</dbReference>
<evidence type="ECO:0000256" key="6">
    <source>
        <dbReference type="ARBA" id="ARBA00012180"/>
    </source>
</evidence>
<keyword evidence="10" id="KW-0479">Metal-binding</keyword>
<dbReference type="GO" id="GO:0032299">
    <property type="term" value="C:ribonuclease H2 complex"/>
    <property type="evidence" value="ECO:0007669"/>
    <property type="project" value="TreeGrafter"/>
</dbReference>
<comment type="subcellular location">
    <subcellularLocation>
        <location evidence="4">Cytoplasm</location>
    </subcellularLocation>
</comment>
<dbReference type="InterPro" id="IPR001352">
    <property type="entry name" value="RNase_HII/HIII"/>
</dbReference>
<name>A0A382DR69_9ZZZZ</name>
<evidence type="ECO:0000256" key="11">
    <source>
        <dbReference type="ARBA" id="ARBA00022759"/>
    </source>
</evidence>
<evidence type="ECO:0000256" key="5">
    <source>
        <dbReference type="ARBA" id="ARBA00007383"/>
    </source>
</evidence>
<evidence type="ECO:0000256" key="7">
    <source>
        <dbReference type="ARBA" id="ARBA00019179"/>
    </source>
</evidence>
<comment type="catalytic activity">
    <reaction evidence="1">
        <text>Endonucleolytic cleavage to 5'-phosphomonoester.</text>
        <dbReference type="EC" id="3.1.26.4"/>
    </reaction>
</comment>
<keyword evidence="9" id="KW-0540">Nuclease</keyword>
<dbReference type="InterPro" id="IPR022898">
    <property type="entry name" value="RNase_HII"/>
</dbReference>
<dbReference type="Gene3D" id="3.30.420.10">
    <property type="entry name" value="Ribonuclease H-like superfamily/Ribonuclease H"/>
    <property type="match status" value="1"/>
</dbReference>
<evidence type="ECO:0000256" key="9">
    <source>
        <dbReference type="ARBA" id="ARBA00022722"/>
    </source>
</evidence>
<reference evidence="15" key="1">
    <citation type="submission" date="2018-05" db="EMBL/GenBank/DDBJ databases">
        <authorList>
            <person name="Lanie J.A."/>
            <person name="Ng W.-L."/>
            <person name="Kazmierczak K.M."/>
            <person name="Andrzejewski T.M."/>
            <person name="Davidsen T.M."/>
            <person name="Wayne K.J."/>
            <person name="Tettelin H."/>
            <person name="Glass J.I."/>
            <person name="Rusch D."/>
            <person name="Podicherti R."/>
            <person name="Tsui H.-C.T."/>
            <person name="Winkler M.E."/>
        </authorList>
    </citation>
    <scope>NUCLEOTIDE SEQUENCE</scope>
</reference>
<evidence type="ECO:0000259" key="14">
    <source>
        <dbReference type="PROSITE" id="PS51975"/>
    </source>
</evidence>
<evidence type="ECO:0000256" key="13">
    <source>
        <dbReference type="ARBA" id="ARBA00023211"/>
    </source>
</evidence>
<keyword evidence="13" id="KW-0464">Manganese</keyword>
<keyword evidence="12" id="KW-0378">Hydrolase</keyword>
<dbReference type="SUPFAM" id="SSF53098">
    <property type="entry name" value="Ribonuclease H-like"/>
    <property type="match status" value="1"/>
</dbReference>
<dbReference type="PANTHER" id="PTHR10954">
    <property type="entry name" value="RIBONUCLEASE H2 SUBUNIT A"/>
    <property type="match status" value="1"/>
</dbReference>
<dbReference type="GO" id="GO:0043137">
    <property type="term" value="P:DNA replication, removal of RNA primer"/>
    <property type="evidence" value="ECO:0007669"/>
    <property type="project" value="TreeGrafter"/>
</dbReference>
<dbReference type="InterPro" id="IPR012337">
    <property type="entry name" value="RNaseH-like_sf"/>
</dbReference>
<dbReference type="GO" id="GO:0004523">
    <property type="term" value="F:RNA-DNA hybrid ribonuclease activity"/>
    <property type="evidence" value="ECO:0007669"/>
    <property type="project" value="UniProtKB-EC"/>
</dbReference>
<comment type="similarity">
    <text evidence="5">Belongs to the RNase HII family.</text>
</comment>
<accession>A0A382DR69</accession>
<evidence type="ECO:0000256" key="1">
    <source>
        <dbReference type="ARBA" id="ARBA00000077"/>
    </source>
</evidence>
<dbReference type="PROSITE" id="PS51975">
    <property type="entry name" value="RNASE_H_2"/>
    <property type="match status" value="1"/>
</dbReference>
<dbReference type="GO" id="GO:0046872">
    <property type="term" value="F:metal ion binding"/>
    <property type="evidence" value="ECO:0007669"/>
    <property type="project" value="UniProtKB-KW"/>
</dbReference>
<proteinExistence type="inferred from homology"/>